<dbReference type="SUPFAM" id="SSF56219">
    <property type="entry name" value="DNase I-like"/>
    <property type="match status" value="1"/>
</dbReference>
<dbReference type="GO" id="GO:0004519">
    <property type="term" value="F:endonuclease activity"/>
    <property type="evidence" value="ECO:0007669"/>
    <property type="project" value="UniProtKB-KW"/>
</dbReference>
<evidence type="ECO:0000256" key="1">
    <source>
        <dbReference type="SAM" id="Phobius"/>
    </source>
</evidence>
<proteinExistence type="predicted"/>
<protein>
    <submittedName>
        <fullName evidence="5">Endonuclease/exonuclease/phosphatase family protein</fullName>
    </submittedName>
</protein>
<dbReference type="Pfam" id="PF03372">
    <property type="entry name" value="Exo_endo_phos"/>
    <property type="match status" value="1"/>
</dbReference>
<evidence type="ECO:0000313" key="5">
    <source>
        <dbReference type="EMBL" id="XDS50284.1"/>
    </source>
</evidence>
<evidence type="ECO:0000313" key="3">
    <source>
        <dbReference type="EMBL" id="XDS46159.1"/>
    </source>
</evidence>
<name>A0AB39UNG6_9BIFI</name>
<keyword evidence="5" id="KW-0255">Endonuclease</keyword>
<dbReference type="EMBL" id="CP129683">
    <property type="protein sequence ID" value="XDS50284.1"/>
    <property type="molecule type" value="Genomic_DNA"/>
</dbReference>
<accession>A0AB39UNG6</accession>
<feature type="domain" description="Endonuclease/exonuclease/phosphatase" evidence="2">
    <location>
        <begin position="120"/>
        <end position="352"/>
    </location>
</feature>
<dbReference type="AlphaFoldDB" id="A0AB39UNG6"/>
<keyword evidence="5" id="KW-0540">Nuclease</keyword>
<organism evidence="5">
    <name type="scientific">Bifidobacterium fermentum</name>
    <dbReference type="NCBI Taxonomy" id="3059035"/>
    <lineage>
        <taxon>Bacteria</taxon>
        <taxon>Bacillati</taxon>
        <taxon>Actinomycetota</taxon>
        <taxon>Actinomycetes</taxon>
        <taxon>Bifidobacteriales</taxon>
        <taxon>Bifidobacteriaceae</taxon>
        <taxon>Bifidobacterium</taxon>
    </lineage>
</organism>
<reference evidence="5" key="1">
    <citation type="submission" date="2023-07" db="EMBL/GenBank/DDBJ databases">
        <title>Bifidobacterium aquikefiriaerophilum sp. nov. and Bifidobacterium eccum sp. nov., isolated from water kefir.</title>
        <authorList>
            <person name="Breselge S."/>
            <person name="Bellassi P."/>
            <person name="Barcenilla C."/>
            <person name="Alvarez-Ordonez A."/>
            <person name="Morelli L."/>
            <person name="Cotter P.D."/>
        </authorList>
    </citation>
    <scope>NUCLEOTIDE SEQUENCE</scope>
    <source>
        <strain evidence="5">WK012_4_13</strain>
        <strain evidence="4">WK013_4_14</strain>
        <strain evidence="3">WK048_4_13</strain>
    </source>
</reference>
<feature type="transmembrane region" description="Helical" evidence="1">
    <location>
        <begin position="37"/>
        <end position="59"/>
    </location>
</feature>
<feature type="transmembrane region" description="Helical" evidence="1">
    <location>
        <begin position="6"/>
        <end position="25"/>
    </location>
</feature>
<gene>
    <name evidence="5" type="ORF">QN062_07775</name>
    <name evidence="4" type="ORF">QN216_01970</name>
    <name evidence="3" type="ORF">QN217_08480</name>
</gene>
<dbReference type="KEGG" id="bfk:QN062_07775"/>
<dbReference type="RefSeq" id="WP_369341257.1">
    <property type="nucleotide sequence ID" value="NZ_CP129675.1"/>
</dbReference>
<dbReference type="InterPro" id="IPR005135">
    <property type="entry name" value="Endo/exonuclease/phosphatase"/>
</dbReference>
<dbReference type="Gene3D" id="3.60.10.10">
    <property type="entry name" value="Endonuclease/exonuclease/phosphatase"/>
    <property type="match status" value="1"/>
</dbReference>
<dbReference type="InterPro" id="IPR036691">
    <property type="entry name" value="Endo/exonu/phosph_ase_sf"/>
</dbReference>
<keyword evidence="1" id="KW-0812">Transmembrane</keyword>
<keyword evidence="1" id="KW-1133">Transmembrane helix</keyword>
<evidence type="ECO:0000259" key="2">
    <source>
        <dbReference type="Pfam" id="PF03372"/>
    </source>
</evidence>
<dbReference type="EMBL" id="CP129675">
    <property type="protein sequence ID" value="XDS46159.1"/>
    <property type="molecule type" value="Genomic_DNA"/>
</dbReference>
<sequence length="363" mass="39393">MSALLWIPYVLIAIWMCLWFVPYSVNGNRPLPECMALIPLLTFPTVLLMACSAIAGQWWQVGFAASQLAVQALWFVSTLVDIPRGALHILGLPERRRRAADAPMPAESSASPRNLRWSLMTLNCRFGRADANDVVGQIQRRHVDVLALQEVTPELLQRLDDAGIGLELPYRSLGKASDDDNGGTNAILSRVKPAESSSSSIDILAAGIPSLSLDIQGRRVRFVSAHPKSPGRGGRFWQIGIERLAGFSKRIISTHEAPSSHEPGGLPSYAPLPQETVVMGDLNSSLYHSVFRHLLTGSGLSDAAFEMKAGVHPSFPASWTYVPSMLEIDHILMTEGLIPLSISTAIIAGSDHRALCSEISMSA</sequence>
<evidence type="ECO:0000313" key="4">
    <source>
        <dbReference type="EMBL" id="XDS49060.1"/>
    </source>
</evidence>
<keyword evidence="5" id="KW-0378">Hydrolase</keyword>
<keyword evidence="1" id="KW-0472">Membrane</keyword>
<dbReference type="EMBL" id="CP129682">
    <property type="protein sequence ID" value="XDS49060.1"/>
    <property type="molecule type" value="Genomic_DNA"/>
</dbReference>